<keyword evidence="2" id="KW-0812">Transmembrane</keyword>
<protein>
    <submittedName>
        <fullName evidence="3">Glutamate receptor 2.8</fullName>
    </submittedName>
</protein>
<dbReference type="AlphaFoldDB" id="A0A438HIF9"/>
<gene>
    <name evidence="3" type="primary">GLR2.8_9</name>
    <name evidence="3" type="ORF">CK203_045245</name>
</gene>
<evidence type="ECO:0000313" key="3">
    <source>
        <dbReference type="EMBL" id="RVW84242.1"/>
    </source>
</evidence>
<evidence type="ECO:0000256" key="1">
    <source>
        <dbReference type="SAM" id="MobiDB-lite"/>
    </source>
</evidence>
<accession>A0A438HIF9</accession>
<dbReference type="Proteomes" id="UP000288805">
    <property type="component" value="Unassembled WGS sequence"/>
</dbReference>
<sequence length="151" mass="16648">MAKFEKVWFEQNSSCLGLNSSHSSDSIGVDSFWGLFLIAGVASSAALIICMVTFLYENRDALVQLDPPTPVWRKIKALATRFDNKDLSSILSEKVKWEREVASMAWMQPASEYGDPMSPNGQTSPETTFGIELANSNQEPKGVPEVVDVNT</sequence>
<organism evidence="3 4">
    <name type="scientific">Vitis vinifera</name>
    <name type="common">Grape</name>
    <dbReference type="NCBI Taxonomy" id="29760"/>
    <lineage>
        <taxon>Eukaryota</taxon>
        <taxon>Viridiplantae</taxon>
        <taxon>Streptophyta</taxon>
        <taxon>Embryophyta</taxon>
        <taxon>Tracheophyta</taxon>
        <taxon>Spermatophyta</taxon>
        <taxon>Magnoliopsida</taxon>
        <taxon>eudicotyledons</taxon>
        <taxon>Gunneridae</taxon>
        <taxon>Pentapetalae</taxon>
        <taxon>rosids</taxon>
        <taxon>Vitales</taxon>
        <taxon>Vitaceae</taxon>
        <taxon>Viteae</taxon>
        <taxon>Vitis</taxon>
    </lineage>
</organism>
<name>A0A438HIF9_VITVI</name>
<evidence type="ECO:0000313" key="4">
    <source>
        <dbReference type="Proteomes" id="UP000288805"/>
    </source>
</evidence>
<comment type="caution">
    <text evidence="3">The sequence shown here is derived from an EMBL/GenBank/DDBJ whole genome shotgun (WGS) entry which is preliminary data.</text>
</comment>
<keyword evidence="3" id="KW-0675">Receptor</keyword>
<keyword evidence="2" id="KW-1133">Transmembrane helix</keyword>
<dbReference type="EMBL" id="QGNW01000218">
    <property type="protein sequence ID" value="RVW84242.1"/>
    <property type="molecule type" value="Genomic_DNA"/>
</dbReference>
<feature type="transmembrane region" description="Helical" evidence="2">
    <location>
        <begin position="32"/>
        <end position="56"/>
    </location>
</feature>
<feature type="region of interest" description="Disordered" evidence="1">
    <location>
        <begin position="110"/>
        <end position="151"/>
    </location>
</feature>
<reference evidence="3 4" key="1">
    <citation type="journal article" date="2018" name="PLoS Genet.">
        <title>Population sequencing reveals clonal diversity and ancestral inbreeding in the grapevine cultivar Chardonnay.</title>
        <authorList>
            <person name="Roach M.J."/>
            <person name="Johnson D.L."/>
            <person name="Bohlmann J."/>
            <person name="van Vuuren H.J."/>
            <person name="Jones S.J."/>
            <person name="Pretorius I.S."/>
            <person name="Schmidt S.A."/>
            <person name="Borneman A.R."/>
        </authorList>
    </citation>
    <scope>NUCLEOTIDE SEQUENCE [LARGE SCALE GENOMIC DNA]</scope>
    <source>
        <strain evidence="4">cv. Chardonnay</strain>
        <tissue evidence="3">Leaf</tissue>
    </source>
</reference>
<proteinExistence type="predicted"/>
<keyword evidence="2" id="KW-0472">Membrane</keyword>
<evidence type="ECO:0000256" key="2">
    <source>
        <dbReference type="SAM" id="Phobius"/>
    </source>
</evidence>